<keyword evidence="4" id="KW-1185">Reference proteome</keyword>
<protein>
    <submittedName>
        <fullName evidence="3">Uncharacterized protein</fullName>
    </submittedName>
</protein>
<keyword evidence="2" id="KW-0472">Membrane</keyword>
<name>A0AAD3D7H7_9STRA</name>
<dbReference type="EMBL" id="BLLK01000060">
    <property type="protein sequence ID" value="GFH58101.1"/>
    <property type="molecule type" value="Genomic_DNA"/>
</dbReference>
<feature type="compositionally biased region" description="Basic and acidic residues" evidence="1">
    <location>
        <begin position="176"/>
        <end position="201"/>
    </location>
</feature>
<dbReference type="Proteomes" id="UP001054902">
    <property type="component" value="Unassembled WGS sequence"/>
</dbReference>
<gene>
    <name evidence="3" type="ORF">CTEN210_14577</name>
</gene>
<keyword evidence="2" id="KW-1133">Transmembrane helix</keyword>
<feature type="region of interest" description="Disordered" evidence="1">
    <location>
        <begin position="121"/>
        <end position="144"/>
    </location>
</feature>
<reference evidence="3 4" key="1">
    <citation type="journal article" date="2021" name="Sci. Rep.">
        <title>The genome of the diatom Chaetoceros tenuissimus carries an ancient integrated fragment of an extant virus.</title>
        <authorList>
            <person name="Hongo Y."/>
            <person name="Kimura K."/>
            <person name="Takaki Y."/>
            <person name="Yoshida Y."/>
            <person name="Baba S."/>
            <person name="Kobayashi G."/>
            <person name="Nagasaki K."/>
            <person name="Hano T."/>
            <person name="Tomaru Y."/>
        </authorList>
    </citation>
    <scope>NUCLEOTIDE SEQUENCE [LARGE SCALE GENOMIC DNA]</scope>
    <source>
        <strain evidence="3 4">NIES-3715</strain>
    </source>
</reference>
<organism evidence="3 4">
    <name type="scientific">Chaetoceros tenuissimus</name>
    <dbReference type="NCBI Taxonomy" id="426638"/>
    <lineage>
        <taxon>Eukaryota</taxon>
        <taxon>Sar</taxon>
        <taxon>Stramenopiles</taxon>
        <taxon>Ochrophyta</taxon>
        <taxon>Bacillariophyta</taxon>
        <taxon>Coscinodiscophyceae</taxon>
        <taxon>Chaetocerotophycidae</taxon>
        <taxon>Chaetocerotales</taxon>
        <taxon>Chaetocerotaceae</taxon>
        <taxon>Chaetoceros</taxon>
    </lineage>
</organism>
<feature type="region of interest" description="Disordered" evidence="1">
    <location>
        <begin position="175"/>
        <end position="201"/>
    </location>
</feature>
<keyword evidence="2" id="KW-0812">Transmembrane</keyword>
<evidence type="ECO:0000256" key="1">
    <source>
        <dbReference type="SAM" id="MobiDB-lite"/>
    </source>
</evidence>
<evidence type="ECO:0000256" key="2">
    <source>
        <dbReference type="SAM" id="Phobius"/>
    </source>
</evidence>
<feature type="transmembrane region" description="Helical" evidence="2">
    <location>
        <begin position="12"/>
        <end position="32"/>
    </location>
</feature>
<accession>A0AAD3D7H7</accession>
<evidence type="ECO:0000313" key="4">
    <source>
        <dbReference type="Proteomes" id="UP001054902"/>
    </source>
</evidence>
<feature type="region of interest" description="Disordered" evidence="1">
    <location>
        <begin position="66"/>
        <end position="92"/>
    </location>
</feature>
<comment type="caution">
    <text evidence="3">The sequence shown here is derived from an EMBL/GenBank/DDBJ whole genome shotgun (WGS) entry which is preliminary data.</text>
</comment>
<evidence type="ECO:0000313" key="3">
    <source>
        <dbReference type="EMBL" id="GFH58101.1"/>
    </source>
</evidence>
<dbReference type="AlphaFoldDB" id="A0AAD3D7H7"/>
<sequence length="201" mass="22615">MNFGLDTALDKTLFGIAIILTIILIVVVVLFWRRRDKVVPKVSADADPVKAKDKLKGKVKNPSEYPTITVIKKQSTGPEDDEQSDVSSIWDTSSQQHDKKYFTEMALRHQIDKCLKAASKDIEKDSDDDTDRDDSSSCTGEVGSTADRLEVASRKMHSITQQLQFWSNWGDEVEEGRDANEVRHTEDVRDDGELATRSVEV</sequence>
<proteinExistence type="predicted"/>